<reference evidence="5 6" key="1">
    <citation type="submission" date="2019-06" db="EMBL/GenBank/DDBJ databases">
        <title>Description of Kitasatospora acidophila sp. nov. isolated from pine grove soil, and reclassification of Streptomyces novaecaesareae to Kitasatospora novaeceasareae comb. nov.</title>
        <authorList>
            <person name="Kim M.J."/>
        </authorList>
    </citation>
    <scope>NUCLEOTIDE SEQUENCE [LARGE SCALE GENOMIC DNA]</scope>
    <source>
        <strain evidence="5 6">MMS16-CNU292</strain>
    </source>
</reference>
<evidence type="ECO:0000256" key="1">
    <source>
        <dbReference type="ARBA" id="ARBA00022450"/>
    </source>
</evidence>
<protein>
    <submittedName>
        <fullName evidence="5">SDR family oxidoreductase</fullName>
    </submittedName>
</protein>
<name>A0A540WCI2_9ACTN</name>
<dbReference type="SUPFAM" id="SSF51735">
    <property type="entry name" value="NAD(P)-binding Rossmann-fold domains"/>
    <property type="match status" value="1"/>
</dbReference>
<dbReference type="Proteomes" id="UP000319103">
    <property type="component" value="Unassembled WGS sequence"/>
</dbReference>
<dbReference type="GO" id="GO:0004312">
    <property type="term" value="F:fatty acid synthase activity"/>
    <property type="evidence" value="ECO:0007669"/>
    <property type="project" value="TreeGrafter"/>
</dbReference>
<dbReference type="EMBL" id="VIGB01000003">
    <property type="protein sequence ID" value="TQF06745.1"/>
    <property type="molecule type" value="Genomic_DNA"/>
</dbReference>
<dbReference type="InterPro" id="IPR036291">
    <property type="entry name" value="NAD(P)-bd_dom_sf"/>
</dbReference>
<dbReference type="PANTHER" id="PTHR43775:SF37">
    <property type="entry name" value="SI:DKEY-61P9.11"/>
    <property type="match status" value="1"/>
</dbReference>
<dbReference type="Pfam" id="PF08659">
    <property type="entry name" value="KR"/>
    <property type="match status" value="1"/>
</dbReference>
<gene>
    <name evidence="5" type="ORF">E6W39_36855</name>
</gene>
<proteinExistence type="predicted"/>
<dbReference type="InterPro" id="IPR057326">
    <property type="entry name" value="KR_dom"/>
</dbReference>
<organism evidence="5 6">
    <name type="scientific">Kitasatospora acidiphila</name>
    <dbReference type="NCBI Taxonomy" id="2567942"/>
    <lineage>
        <taxon>Bacteria</taxon>
        <taxon>Bacillati</taxon>
        <taxon>Actinomycetota</taxon>
        <taxon>Actinomycetes</taxon>
        <taxon>Kitasatosporales</taxon>
        <taxon>Streptomycetaceae</taxon>
        <taxon>Kitasatospora</taxon>
    </lineage>
</organism>
<evidence type="ECO:0000313" key="6">
    <source>
        <dbReference type="Proteomes" id="UP000319103"/>
    </source>
</evidence>
<evidence type="ECO:0000313" key="5">
    <source>
        <dbReference type="EMBL" id="TQF06745.1"/>
    </source>
</evidence>
<evidence type="ECO:0000256" key="3">
    <source>
        <dbReference type="SAM" id="MobiDB-lite"/>
    </source>
</evidence>
<comment type="caution">
    <text evidence="5">The sequence shown here is derived from an EMBL/GenBank/DDBJ whole genome shotgun (WGS) entry which is preliminary data.</text>
</comment>
<dbReference type="InterPro" id="IPR050091">
    <property type="entry name" value="PKS_NRPS_Biosynth_Enz"/>
</dbReference>
<dbReference type="InterPro" id="IPR013968">
    <property type="entry name" value="PKS_KR"/>
</dbReference>
<accession>A0A540WCI2</accession>
<keyword evidence="1" id="KW-0596">Phosphopantetheine</keyword>
<feature type="region of interest" description="Disordered" evidence="3">
    <location>
        <begin position="1"/>
        <end position="47"/>
    </location>
</feature>
<evidence type="ECO:0000259" key="4">
    <source>
        <dbReference type="SMART" id="SM00822"/>
    </source>
</evidence>
<evidence type="ECO:0000256" key="2">
    <source>
        <dbReference type="ARBA" id="ARBA00022553"/>
    </source>
</evidence>
<dbReference type="AlphaFoldDB" id="A0A540WCI2"/>
<dbReference type="OrthoDB" id="9778690at2"/>
<dbReference type="PANTHER" id="PTHR43775">
    <property type="entry name" value="FATTY ACID SYNTHASE"/>
    <property type="match status" value="1"/>
</dbReference>
<keyword evidence="2" id="KW-0597">Phosphoprotein</keyword>
<dbReference type="Gene3D" id="3.40.50.720">
    <property type="entry name" value="NAD(P)-binding Rossmann-like Domain"/>
    <property type="match status" value="1"/>
</dbReference>
<dbReference type="SMART" id="SM00822">
    <property type="entry name" value="PKS_KR"/>
    <property type="match status" value="1"/>
</dbReference>
<sequence length="198" mass="20861">MTTSRPAARRGRAQPCADRQPARSPQRADSPSAHPMARAHPAQRGGFRCHGRMTAVRTLRALGATVATVQADVGTADGVARIMAAVRESGRPLGGLVHAAGALADVPISGMTWEHLDSVFESKVYGTLLLDQALAGFPELRFFVGFSSLSAVIGPVGQANYAAGNAFLDELMVRRVDAGLPGLAVDWAPGPRSAWRPR</sequence>
<feature type="domain" description="Ketoreductase" evidence="4">
    <location>
        <begin position="45"/>
        <end position="194"/>
    </location>
</feature>
<keyword evidence="6" id="KW-1185">Reference proteome</keyword>
<dbReference type="GO" id="GO:0006633">
    <property type="term" value="P:fatty acid biosynthetic process"/>
    <property type="evidence" value="ECO:0007669"/>
    <property type="project" value="TreeGrafter"/>
</dbReference>